<comment type="pathway">
    <text evidence="3 9 11">Amino-acid biosynthesis; L-histidine biosynthesis; L-histidine from 5-phospho-alpha-D-ribose 1-diphosphate: step 4/9.</text>
</comment>
<sequence>MNIEIIPAMDLIDGACVRLAQGDYDRRTTYGRDPLDTALRFEAAGLRRLHMVDLDGARTQRPANLKVLERIAARTRLEIQYGGGIKSRTALCDVFSAGARRAVCGSVAVREPDCLAAWLAEFGGERLILGADLRDGRIAIAGWSEETPLGAAELIGRFRKQGLQQVICTDIARDGMLCGPATSFYAALQAEFPDVEITVSGGIATLGDLTALDRAGLRSVIVGKALYEGRITLEDLGRCLPNE</sequence>
<evidence type="ECO:0000256" key="1">
    <source>
        <dbReference type="ARBA" id="ARBA00000901"/>
    </source>
</evidence>
<dbReference type="Gene3D" id="3.20.20.70">
    <property type="entry name" value="Aldolase class I"/>
    <property type="match status" value="1"/>
</dbReference>
<dbReference type="InterPro" id="IPR013785">
    <property type="entry name" value="Aldolase_TIM"/>
</dbReference>
<dbReference type="GO" id="GO:0000105">
    <property type="term" value="P:L-histidine biosynthetic process"/>
    <property type="evidence" value="ECO:0007669"/>
    <property type="project" value="UniProtKB-UniRule"/>
</dbReference>
<evidence type="ECO:0000256" key="8">
    <source>
        <dbReference type="ARBA" id="ARBA00023235"/>
    </source>
</evidence>
<keyword evidence="6 9" id="KW-0028">Amino-acid biosynthesis</keyword>
<evidence type="ECO:0000256" key="4">
    <source>
        <dbReference type="ARBA" id="ARBA00009667"/>
    </source>
</evidence>
<dbReference type="AlphaFoldDB" id="A0A4Y1WW42"/>
<dbReference type="PANTHER" id="PTHR43090">
    <property type="entry name" value="1-(5-PHOSPHORIBOSYL)-5-[(5-PHOSPHORIBOSYLAMINO)METHYLIDENEAMINO] IMIDAZOLE-4-CARBOXAMIDE ISOMERASE"/>
    <property type="match status" value="1"/>
</dbReference>
<gene>
    <name evidence="9 12" type="primary">hisA</name>
    <name evidence="12" type="ORF">A5CBH24_18020</name>
</gene>
<dbReference type="GO" id="GO:0003949">
    <property type="term" value="F:1-(5-phosphoribosyl)-5-[(5-phosphoribosylamino)methylideneamino]imidazole-4-carboxamide isomerase activity"/>
    <property type="evidence" value="ECO:0007669"/>
    <property type="project" value="UniProtKB-UniRule"/>
</dbReference>
<dbReference type="PANTHER" id="PTHR43090:SF2">
    <property type="entry name" value="1-(5-PHOSPHORIBOSYL)-5-[(5-PHOSPHORIBOSYLAMINO)METHYLIDENEAMINO] IMIDAZOLE-4-CARBOXAMIDE ISOMERASE"/>
    <property type="match status" value="1"/>
</dbReference>
<evidence type="ECO:0000256" key="9">
    <source>
        <dbReference type="HAMAP-Rule" id="MF_01014"/>
    </source>
</evidence>
<accession>A0A4Y1WW42</accession>
<comment type="similarity">
    <text evidence="4 9 10">Belongs to the HisA/HisF family.</text>
</comment>
<dbReference type="OrthoDB" id="9807749at2"/>
<evidence type="ECO:0000256" key="5">
    <source>
        <dbReference type="ARBA" id="ARBA00022490"/>
    </source>
</evidence>
<evidence type="ECO:0000256" key="6">
    <source>
        <dbReference type="ARBA" id="ARBA00022605"/>
    </source>
</evidence>
<dbReference type="Proteomes" id="UP000318946">
    <property type="component" value="Chromosome"/>
</dbReference>
<dbReference type="UniPathway" id="UPA00031">
    <property type="reaction ID" value="UER00009"/>
</dbReference>
<dbReference type="CDD" id="cd04732">
    <property type="entry name" value="HisA"/>
    <property type="match status" value="1"/>
</dbReference>
<dbReference type="GO" id="GO:0005737">
    <property type="term" value="C:cytoplasm"/>
    <property type="evidence" value="ECO:0007669"/>
    <property type="project" value="UniProtKB-SubCell"/>
</dbReference>
<keyword evidence="13" id="KW-1185">Reference proteome</keyword>
<dbReference type="RefSeq" id="WP_019130060.1">
    <property type="nucleotide sequence ID" value="NZ_AP019735.1"/>
</dbReference>
<dbReference type="FunFam" id="3.20.20.70:FF:000009">
    <property type="entry name" value="1-(5-phosphoribosyl)-5-[(5-phosphoribosylamino)methylideneamino] imidazole-4-carboxamide isomerase"/>
    <property type="match status" value="1"/>
</dbReference>
<evidence type="ECO:0000313" key="13">
    <source>
        <dbReference type="Proteomes" id="UP000318946"/>
    </source>
</evidence>
<evidence type="ECO:0000256" key="10">
    <source>
        <dbReference type="RuleBase" id="RU003657"/>
    </source>
</evidence>
<dbReference type="InterPro" id="IPR044524">
    <property type="entry name" value="Isoase_HisA-like"/>
</dbReference>
<organism evidence="12 13">
    <name type="scientific">Alistipes communis</name>
    <dbReference type="NCBI Taxonomy" id="2585118"/>
    <lineage>
        <taxon>Bacteria</taxon>
        <taxon>Pseudomonadati</taxon>
        <taxon>Bacteroidota</taxon>
        <taxon>Bacteroidia</taxon>
        <taxon>Bacteroidales</taxon>
        <taxon>Rikenellaceae</taxon>
        <taxon>Alistipes</taxon>
    </lineage>
</organism>
<evidence type="ECO:0000313" key="12">
    <source>
        <dbReference type="EMBL" id="BBL04489.1"/>
    </source>
</evidence>
<dbReference type="EC" id="5.3.1.16" evidence="9 11"/>
<comment type="subcellular location">
    <subcellularLocation>
        <location evidence="2 9 11">Cytoplasm</location>
    </subcellularLocation>
</comment>
<keyword evidence="7 9" id="KW-0368">Histidine biosynthesis</keyword>
<dbReference type="GeneID" id="78342519"/>
<dbReference type="InterPro" id="IPR006062">
    <property type="entry name" value="His_biosynth"/>
</dbReference>
<evidence type="ECO:0000256" key="11">
    <source>
        <dbReference type="RuleBase" id="RU003658"/>
    </source>
</evidence>
<comment type="catalytic activity">
    <reaction evidence="1 9 11">
        <text>1-(5-phospho-beta-D-ribosyl)-5-[(5-phospho-beta-D-ribosylamino)methylideneamino]imidazole-4-carboxamide = 5-[(5-phospho-1-deoxy-D-ribulos-1-ylimino)methylamino]-1-(5-phospho-beta-D-ribosyl)imidazole-4-carboxamide</text>
        <dbReference type="Rhea" id="RHEA:15469"/>
        <dbReference type="ChEBI" id="CHEBI:58435"/>
        <dbReference type="ChEBI" id="CHEBI:58525"/>
        <dbReference type="EC" id="5.3.1.16"/>
    </reaction>
</comment>
<protein>
    <recommendedName>
        <fullName evidence="9 11">1-(5-phosphoribosyl)-5-[(5-phosphoribosylamino)methylideneamino] imidazole-4-carboxamide isomerase</fullName>
        <ecNumber evidence="9 11">5.3.1.16</ecNumber>
    </recommendedName>
    <alternativeName>
        <fullName evidence="9">Phosphoribosylformimino-5-aminoimidazole carboxamide ribotide isomerase</fullName>
    </alternativeName>
</protein>
<dbReference type="GO" id="GO:0000162">
    <property type="term" value="P:L-tryptophan biosynthetic process"/>
    <property type="evidence" value="ECO:0007669"/>
    <property type="project" value="TreeGrafter"/>
</dbReference>
<feature type="active site" description="Proton donor" evidence="9">
    <location>
        <position position="132"/>
    </location>
</feature>
<dbReference type="InterPro" id="IPR006063">
    <property type="entry name" value="HisA_bact_arch"/>
</dbReference>
<dbReference type="NCBIfam" id="TIGR00007">
    <property type="entry name" value="1-(5-phosphoribosyl)-5-[(5-phosphoribosylamino)methylideneamino]imidazole-4-carboxamide isomerase"/>
    <property type="match status" value="1"/>
</dbReference>
<proteinExistence type="inferred from homology"/>
<dbReference type="EMBL" id="AP019735">
    <property type="protein sequence ID" value="BBL04489.1"/>
    <property type="molecule type" value="Genomic_DNA"/>
</dbReference>
<evidence type="ECO:0000256" key="2">
    <source>
        <dbReference type="ARBA" id="ARBA00004496"/>
    </source>
</evidence>
<dbReference type="InterPro" id="IPR011060">
    <property type="entry name" value="RibuloseP-bd_barrel"/>
</dbReference>
<feature type="active site" description="Proton acceptor" evidence="9">
    <location>
        <position position="10"/>
    </location>
</feature>
<dbReference type="KEGG" id="acou:A5CBH24_18020"/>
<dbReference type="SUPFAM" id="SSF51366">
    <property type="entry name" value="Ribulose-phoshate binding barrel"/>
    <property type="match status" value="1"/>
</dbReference>
<dbReference type="HAMAP" id="MF_01014">
    <property type="entry name" value="HisA"/>
    <property type="match status" value="1"/>
</dbReference>
<evidence type="ECO:0000256" key="7">
    <source>
        <dbReference type="ARBA" id="ARBA00023102"/>
    </source>
</evidence>
<dbReference type="Pfam" id="PF00977">
    <property type="entry name" value="His_biosynth"/>
    <property type="match status" value="1"/>
</dbReference>
<dbReference type="InterPro" id="IPR023016">
    <property type="entry name" value="HisA/PriA"/>
</dbReference>
<reference evidence="13" key="1">
    <citation type="submission" date="2019-06" db="EMBL/GenBank/DDBJ databases">
        <title>Alistipes onderdonkii subsp. vulgaris subsp. nov., Alistipes dispar sp. nov. and Alistipes communis sp. nov., isolated from human faeces, and creation of Alistipes onderdonkii subsp. onderdonkii subsp. nov.</title>
        <authorList>
            <person name="Sakamoto M."/>
            <person name="Ikeyama N."/>
            <person name="Ogata Y."/>
            <person name="Suda W."/>
            <person name="Iino T."/>
            <person name="Hattori M."/>
            <person name="Ohkuma M."/>
        </authorList>
    </citation>
    <scope>NUCLEOTIDE SEQUENCE [LARGE SCALE GENOMIC DNA]</scope>
    <source>
        <strain evidence="13">5CBH24</strain>
    </source>
</reference>
<keyword evidence="5 9" id="KW-0963">Cytoplasm</keyword>
<evidence type="ECO:0000256" key="3">
    <source>
        <dbReference type="ARBA" id="ARBA00005133"/>
    </source>
</evidence>
<keyword evidence="8 9" id="KW-0413">Isomerase</keyword>
<name>A0A4Y1WW42_9BACT</name>